<dbReference type="Pfam" id="PF19732">
    <property type="entry name" value="SpoIIE_N"/>
    <property type="match status" value="1"/>
</dbReference>
<reference evidence="5" key="1">
    <citation type="submission" date="2016-11" db="EMBL/GenBank/DDBJ databases">
        <authorList>
            <person name="Varghese N."/>
            <person name="Submissions S."/>
        </authorList>
    </citation>
    <scope>NUCLEOTIDE SEQUENCE [LARGE SCALE GENOMIC DNA]</scope>
    <source>
        <strain evidence="5">DSM 17957</strain>
    </source>
</reference>
<evidence type="ECO:0000313" key="5">
    <source>
        <dbReference type="Proteomes" id="UP000184536"/>
    </source>
</evidence>
<evidence type="ECO:0000256" key="1">
    <source>
        <dbReference type="ARBA" id="ARBA00022801"/>
    </source>
</evidence>
<dbReference type="SUPFAM" id="SSF81606">
    <property type="entry name" value="PP2C-like"/>
    <property type="match status" value="1"/>
</dbReference>
<dbReference type="Pfam" id="PF07228">
    <property type="entry name" value="SpoIIE"/>
    <property type="match status" value="1"/>
</dbReference>
<dbReference type="RefSeq" id="WP_110940248.1">
    <property type="nucleotide sequence ID" value="NZ_FQZV01000011.1"/>
</dbReference>
<dbReference type="InterPro" id="IPR052016">
    <property type="entry name" value="Bact_Sigma-Reg"/>
</dbReference>
<dbReference type="InterPro" id="IPR036457">
    <property type="entry name" value="PPM-type-like_dom_sf"/>
</dbReference>
<feature type="transmembrane region" description="Helical" evidence="2">
    <location>
        <begin position="247"/>
        <end position="266"/>
    </location>
</feature>
<keyword evidence="2" id="KW-0472">Membrane</keyword>
<feature type="transmembrane region" description="Helical" evidence="2">
    <location>
        <begin position="73"/>
        <end position="88"/>
    </location>
</feature>
<feature type="transmembrane region" description="Helical" evidence="2">
    <location>
        <begin position="38"/>
        <end position="66"/>
    </location>
</feature>
<dbReference type="SMART" id="SM00331">
    <property type="entry name" value="PP2C_SIG"/>
    <property type="match status" value="1"/>
</dbReference>
<keyword evidence="2" id="KW-0812">Transmembrane</keyword>
<keyword evidence="5" id="KW-1185">Reference proteome</keyword>
<dbReference type="AlphaFoldDB" id="A0A1M6FEP0"/>
<evidence type="ECO:0000259" key="3">
    <source>
        <dbReference type="PROSITE" id="PS51746"/>
    </source>
</evidence>
<feature type="transmembrane region" description="Helical" evidence="2">
    <location>
        <begin position="185"/>
        <end position="207"/>
    </location>
</feature>
<dbReference type="Gene3D" id="3.60.40.10">
    <property type="entry name" value="PPM-type phosphatase domain"/>
    <property type="match status" value="1"/>
</dbReference>
<feature type="domain" description="PPM-type phosphatase" evidence="3">
    <location>
        <begin position="587"/>
        <end position="798"/>
    </location>
</feature>
<feature type="transmembrane region" description="Helical" evidence="2">
    <location>
        <begin position="151"/>
        <end position="173"/>
    </location>
</feature>
<evidence type="ECO:0000313" key="4">
    <source>
        <dbReference type="EMBL" id="SHI96184.1"/>
    </source>
</evidence>
<sequence length="802" mass="89651">MIERFQIVTGKKSKGLQGKTLLWNDRRVFGTGLNKNTIVIILLALLLGRASILDGLAPFGIAFYAAMISREKGYGYLSLLIMAGLLSAQHASEWVKYGSVMVLCWVIFSYCREKKPLSTLGTASIAGLIMFVVGATYIFFSGFYAYDLFMISFESTVVFVFVYILSYALPIVVQRTNRKKLSNEELICIAISAAIAVTGLSNIGIWNYELKNILGILLTLIFAYLGGASIGASVGITIGIITSMSTIGTPTVIGIYGFSGLLAGIFKDLGKFGSAVGIILGNAILTFYINGSTEVIIQFEEILAAIFLFLMMPKGVIQYIERFTNGGVGAVEWDRSYSERMRQVNYERLQEYANAFSELASTYDQVSVKERMIDQQELASIVDQVVNKICSQCGMCRSCWKNGFYDTYNGIVDLISQLEASGAITVDRIPQSLKRRCIRIEILLQAVRDIFELYKIHYKWERKLFENRQLLAEQFRGVSEIFHELITEISEDIAFRTEIEDAIYIAFDKAGLDIDRVTVMERSSGKFEIDIERRACYDRKQCDDKIAPLVSRVIGREVIRQNQRCTSLKDSNRCLFKLVEAEKYKVATGVSRVSKDNRYICGDNYSFTHLKDGMYMVALSDGMGSGEKAAKESLTTITLLEQLLEAGFNRELAIRTINSILVSKSSEEIFSTIDLSMIDLYSGKLEFIKIGAAPSFIKRTNGEVEIIKSTSLPVGILNNVDIESFGKRLNNGDLIVMLSDGVLDADKHMDEKENWILAALRSLDSKNPQFISDALLDLAISKYGNRVEDDMTVLVSKIWESK</sequence>
<dbReference type="PANTHER" id="PTHR43156:SF2">
    <property type="entry name" value="STAGE II SPORULATION PROTEIN E"/>
    <property type="match status" value="1"/>
</dbReference>
<proteinExistence type="predicted"/>
<name>A0A1M6FEP0_9FIRM</name>
<protein>
    <submittedName>
        <fullName evidence="4">Stage II sporulation protein E</fullName>
    </submittedName>
</protein>
<feature type="transmembrane region" description="Helical" evidence="2">
    <location>
        <begin position="123"/>
        <end position="145"/>
    </location>
</feature>
<dbReference type="NCBIfam" id="TIGR02865">
    <property type="entry name" value="spore_II_E"/>
    <property type="match status" value="1"/>
</dbReference>
<dbReference type="InterPro" id="IPR014221">
    <property type="entry name" value="SpoII_E"/>
</dbReference>
<keyword evidence="1" id="KW-0378">Hydrolase</keyword>
<accession>A0A1M6FEP0</accession>
<gene>
    <name evidence="4" type="ORF">SAMN02745975_00979</name>
</gene>
<dbReference type="Proteomes" id="UP000184536">
    <property type="component" value="Unassembled WGS sequence"/>
</dbReference>
<feature type="transmembrane region" description="Helical" evidence="2">
    <location>
        <begin position="94"/>
        <end position="111"/>
    </location>
</feature>
<organism evidence="4 5">
    <name type="scientific">Geosporobacter subterraneus DSM 17957</name>
    <dbReference type="NCBI Taxonomy" id="1121919"/>
    <lineage>
        <taxon>Bacteria</taxon>
        <taxon>Bacillati</taxon>
        <taxon>Bacillota</taxon>
        <taxon>Clostridia</taxon>
        <taxon>Peptostreptococcales</taxon>
        <taxon>Thermotaleaceae</taxon>
        <taxon>Geosporobacter</taxon>
    </lineage>
</organism>
<feature type="transmembrane region" description="Helical" evidence="2">
    <location>
        <begin position="272"/>
        <end position="290"/>
    </location>
</feature>
<dbReference type="InterPro" id="IPR001932">
    <property type="entry name" value="PPM-type_phosphatase-like_dom"/>
</dbReference>
<dbReference type="InterPro" id="IPR045768">
    <property type="entry name" value="SpoIIE_N"/>
</dbReference>
<feature type="transmembrane region" description="Helical" evidence="2">
    <location>
        <begin position="213"/>
        <end position="240"/>
    </location>
</feature>
<dbReference type="OrthoDB" id="9763774at2"/>
<dbReference type="PROSITE" id="PS51746">
    <property type="entry name" value="PPM_2"/>
    <property type="match status" value="1"/>
</dbReference>
<dbReference type="EMBL" id="FQZV01000011">
    <property type="protein sequence ID" value="SHI96184.1"/>
    <property type="molecule type" value="Genomic_DNA"/>
</dbReference>
<dbReference type="STRING" id="1121919.SAMN02745975_00979"/>
<dbReference type="GO" id="GO:0004722">
    <property type="term" value="F:protein serine/threonine phosphatase activity"/>
    <property type="evidence" value="ECO:0007669"/>
    <property type="project" value="InterPro"/>
</dbReference>
<feature type="transmembrane region" description="Helical" evidence="2">
    <location>
        <begin position="302"/>
        <end position="320"/>
    </location>
</feature>
<evidence type="ECO:0000256" key="2">
    <source>
        <dbReference type="SAM" id="Phobius"/>
    </source>
</evidence>
<keyword evidence="2" id="KW-1133">Transmembrane helix</keyword>
<dbReference type="PANTHER" id="PTHR43156">
    <property type="entry name" value="STAGE II SPORULATION PROTEIN E-RELATED"/>
    <property type="match status" value="1"/>
</dbReference>